<evidence type="ECO:0000313" key="2">
    <source>
        <dbReference type="EMBL" id="MFD1052585.1"/>
    </source>
</evidence>
<gene>
    <name evidence="2" type="ORF">ACFQ1S_46825</name>
</gene>
<evidence type="ECO:0000313" key="3">
    <source>
        <dbReference type="Proteomes" id="UP001597045"/>
    </source>
</evidence>
<dbReference type="PANTHER" id="PTHR34218:SF3">
    <property type="entry name" value="ACYL-HOMOSERINE LACTONE ACYLASE PVDQ"/>
    <property type="match status" value="1"/>
</dbReference>
<dbReference type="EMBL" id="JBHTIS010004549">
    <property type="protein sequence ID" value="MFD1052585.1"/>
    <property type="molecule type" value="Genomic_DNA"/>
</dbReference>
<dbReference type="Pfam" id="PF01804">
    <property type="entry name" value="Penicil_amidase"/>
    <property type="match status" value="1"/>
</dbReference>
<evidence type="ECO:0000256" key="1">
    <source>
        <dbReference type="ARBA" id="ARBA00006586"/>
    </source>
</evidence>
<comment type="similarity">
    <text evidence="1">Belongs to the peptidase S45 family.</text>
</comment>
<keyword evidence="3" id="KW-1185">Reference proteome</keyword>
<dbReference type="Gene3D" id="1.10.439.10">
    <property type="entry name" value="Penicillin Amidohydrolase, domain 1"/>
    <property type="match status" value="1"/>
</dbReference>
<organism evidence="2 3">
    <name type="scientific">Kibdelosporangium lantanae</name>
    <dbReference type="NCBI Taxonomy" id="1497396"/>
    <lineage>
        <taxon>Bacteria</taxon>
        <taxon>Bacillati</taxon>
        <taxon>Actinomycetota</taxon>
        <taxon>Actinomycetes</taxon>
        <taxon>Pseudonocardiales</taxon>
        <taxon>Pseudonocardiaceae</taxon>
        <taxon>Kibdelosporangium</taxon>
    </lineage>
</organism>
<feature type="non-terminal residue" evidence="2">
    <location>
        <position position="161"/>
    </location>
</feature>
<name>A0ABW3MTN0_9PSEU</name>
<sequence length="161" mass="17421">MIRYTENGVPHIKANSYTGVGFGDGYAMATDNVCTIADMYVTLTAQRSRYFGAAGPGNSALGSATNNLNSDLYFQQVNDSHVVERLVDQPAPLGPQPEVRDVVHGYVTGYNKYIADNRITDPACKGAPWVRPISDIDVYRHIYALANIQGGGTFIDSIATT</sequence>
<proteinExistence type="inferred from homology"/>
<dbReference type="InterPro" id="IPR029055">
    <property type="entry name" value="Ntn_hydrolases_N"/>
</dbReference>
<dbReference type="InterPro" id="IPR023343">
    <property type="entry name" value="Penicillin_amidase_dom1"/>
</dbReference>
<dbReference type="SUPFAM" id="SSF56235">
    <property type="entry name" value="N-terminal nucleophile aminohydrolases (Ntn hydrolases)"/>
    <property type="match status" value="1"/>
</dbReference>
<dbReference type="Proteomes" id="UP001597045">
    <property type="component" value="Unassembled WGS sequence"/>
</dbReference>
<dbReference type="InterPro" id="IPR002692">
    <property type="entry name" value="S45"/>
</dbReference>
<protein>
    <submittedName>
        <fullName evidence="2">Penicillin acylase family protein</fullName>
    </submittedName>
</protein>
<comment type="caution">
    <text evidence="2">The sequence shown here is derived from an EMBL/GenBank/DDBJ whole genome shotgun (WGS) entry which is preliminary data.</text>
</comment>
<reference evidence="3" key="1">
    <citation type="journal article" date="2019" name="Int. J. Syst. Evol. Microbiol.">
        <title>The Global Catalogue of Microorganisms (GCM) 10K type strain sequencing project: providing services to taxonomists for standard genome sequencing and annotation.</title>
        <authorList>
            <consortium name="The Broad Institute Genomics Platform"/>
            <consortium name="The Broad Institute Genome Sequencing Center for Infectious Disease"/>
            <person name="Wu L."/>
            <person name="Ma J."/>
        </authorList>
    </citation>
    <scope>NUCLEOTIDE SEQUENCE [LARGE SCALE GENOMIC DNA]</scope>
    <source>
        <strain evidence="3">JCM 31486</strain>
    </source>
</reference>
<dbReference type="PANTHER" id="PTHR34218">
    <property type="entry name" value="PEPTIDASE S45 PENICILLIN AMIDASE"/>
    <property type="match status" value="1"/>
</dbReference>
<accession>A0ABW3MTN0</accession>